<comment type="caution">
    <text evidence="7">The sequence shown here is derived from an EMBL/GenBank/DDBJ whole genome shotgun (WGS) entry which is preliminary data.</text>
</comment>
<sequence length="183" mass="19153">MLLQTGATARDAFLAASRTRNDAFLENLHITHGNLGAMQIAQMKQWLLDFVKKGTLVRVAKAVMEFIKAHRWGLLGSLTFVILGIVLIVNPLAMIGFGALGPIAASIAAGWQAAIGNVAAGSLFAFLQTVGMVHAVTIPVAGVAVVGGGAVALAKVAGALQPASRWVQNTATSAWQWIKTLWA</sequence>
<feature type="transmembrane region" description="Helical" evidence="6">
    <location>
        <begin position="74"/>
        <end position="97"/>
    </location>
</feature>
<dbReference type="EMBL" id="JARJLG010000135">
    <property type="protein sequence ID" value="KAJ7738870.1"/>
    <property type="molecule type" value="Genomic_DNA"/>
</dbReference>
<keyword evidence="8" id="KW-1185">Reference proteome</keyword>
<keyword evidence="5 6" id="KW-0472">Membrane</keyword>
<dbReference type="InterPro" id="IPR009311">
    <property type="entry name" value="IFI6/IFI27-like"/>
</dbReference>
<evidence type="ECO:0000256" key="1">
    <source>
        <dbReference type="ARBA" id="ARBA00004141"/>
    </source>
</evidence>
<protein>
    <submittedName>
        <fullName evidence="7">Uncharacterized protein</fullName>
    </submittedName>
</protein>
<evidence type="ECO:0000313" key="7">
    <source>
        <dbReference type="EMBL" id="KAJ7738870.1"/>
    </source>
</evidence>
<gene>
    <name evidence="7" type="ORF">DFH07DRAFT_81058</name>
</gene>
<evidence type="ECO:0000256" key="4">
    <source>
        <dbReference type="ARBA" id="ARBA00022989"/>
    </source>
</evidence>
<keyword evidence="3 6" id="KW-0812">Transmembrane</keyword>
<comment type="subcellular location">
    <subcellularLocation>
        <location evidence="1">Membrane</location>
        <topology evidence="1">Multi-pass membrane protein</topology>
    </subcellularLocation>
</comment>
<evidence type="ECO:0000256" key="3">
    <source>
        <dbReference type="ARBA" id="ARBA00022692"/>
    </source>
</evidence>
<organism evidence="7 8">
    <name type="scientific">Mycena maculata</name>
    <dbReference type="NCBI Taxonomy" id="230809"/>
    <lineage>
        <taxon>Eukaryota</taxon>
        <taxon>Fungi</taxon>
        <taxon>Dikarya</taxon>
        <taxon>Basidiomycota</taxon>
        <taxon>Agaricomycotina</taxon>
        <taxon>Agaricomycetes</taxon>
        <taxon>Agaricomycetidae</taxon>
        <taxon>Agaricales</taxon>
        <taxon>Marasmiineae</taxon>
        <taxon>Mycenaceae</taxon>
        <taxon>Mycena</taxon>
    </lineage>
</organism>
<accession>A0AAD7MZG8</accession>
<dbReference type="Gene3D" id="6.10.110.10">
    <property type="match status" value="1"/>
</dbReference>
<evidence type="ECO:0000256" key="6">
    <source>
        <dbReference type="SAM" id="Phobius"/>
    </source>
</evidence>
<feature type="transmembrane region" description="Helical" evidence="6">
    <location>
        <begin position="103"/>
        <end position="126"/>
    </location>
</feature>
<dbReference type="InterPro" id="IPR038213">
    <property type="entry name" value="IFI6/IFI27-like_sf"/>
</dbReference>
<evidence type="ECO:0000313" key="8">
    <source>
        <dbReference type="Proteomes" id="UP001215280"/>
    </source>
</evidence>
<dbReference type="GO" id="GO:0016020">
    <property type="term" value="C:membrane"/>
    <property type="evidence" value="ECO:0007669"/>
    <property type="project" value="UniProtKB-SubCell"/>
</dbReference>
<dbReference type="AlphaFoldDB" id="A0AAD7MZG8"/>
<reference evidence="7" key="1">
    <citation type="submission" date="2023-03" db="EMBL/GenBank/DDBJ databases">
        <title>Massive genome expansion in bonnet fungi (Mycena s.s.) driven by repeated elements and novel gene families across ecological guilds.</title>
        <authorList>
            <consortium name="Lawrence Berkeley National Laboratory"/>
            <person name="Harder C.B."/>
            <person name="Miyauchi S."/>
            <person name="Viragh M."/>
            <person name="Kuo A."/>
            <person name="Thoen E."/>
            <person name="Andreopoulos B."/>
            <person name="Lu D."/>
            <person name="Skrede I."/>
            <person name="Drula E."/>
            <person name="Henrissat B."/>
            <person name="Morin E."/>
            <person name="Kohler A."/>
            <person name="Barry K."/>
            <person name="LaButti K."/>
            <person name="Morin E."/>
            <person name="Salamov A."/>
            <person name="Lipzen A."/>
            <person name="Mereny Z."/>
            <person name="Hegedus B."/>
            <person name="Baldrian P."/>
            <person name="Stursova M."/>
            <person name="Weitz H."/>
            <person name="Taylor A."/>
            <person name="Grigoriev I.V."/>
            <person name="Nagy L.G."/>
            <person name="Martin F."/>
            <person name="Kauserud H."/>
        </authorList>
    </citation>
    <scope>NUCLEOTIDE SEQUENCE</scope>
    <source>
        <strain evidence="7">CBHHK188m</strain>
    </source>
</reference>
<evidence type="ECO:0000256" key="5">
    <source>
        <dbReference type="ARBA" id="ARBA00023136"/>
    </source>
</evidence>
<keyword evidence="4 6" id="KW-1133">Transmembrane helix</keyword>
<comment type="similarity">
    <text evidence="2">Belongs to the IFI6/IFI27 family.</text>
</comment>
<dbReference type="Pfam" id="PF06140">
    <property type="entry name" value="Ifi-6-16"/>
    <property type="match status" value="1"/>
</dbReference>
<dbReference type="Proteomes" id="UP001215280">
    <property type="component" value="Unassembled WGS sequence"/>
</dbReference>
<feature type="transmembrane region" description="Helical" evidence="6">
    <location>
        <begin position="133"/>
        <end position="154"/>
    </location>
</feature>
<name>A0AAD7MZG8_9AGAR</name>
<evidence type="ECO:0000256" key="2">
    <source>
        <dbReference type="ARBA" id="ARBA00007262"/>
    </source>
</evidence>
<proteinExistence type="inferred from homology"/>